<name>U4L6L3_PYROM</name>
<dbReference type="Proteomes" id="UP000018144">
    <property type="component" value="Unassembled WGS sequence"/>
</dbReference>
<dbReference type="AlphaFoldDB" id="U4L6L3"/>
<gene>
    <name evidence="1" type="ORF">PCON_11714</name>
</gene>
<evidence type="ECO:0000313" key="1">
    <source>
        <dbReference type="EMBL" id="CCX12120.1"/>
    </source>
</evidence>
<reference evidence="1 2" key="1">
    <citation type="journal article" date="2013" name="PLoS Genet.">
        <title>The genome and development-dependent transcriptomes of Pyronema confluens: a window into fungal evolution.</title>
        <authorList>
            <person name="Traeger S."/>
            <person name="Altegoer F."/>
            <person name="Freitag M."/>
            <person name="Gabaldon T."/>
            <person name="Kempken F."/>
            <person name="Kumar A."/>
            <person name="Marcet-Houben M."/>
            <person name="Poggeler S."/>
            <person name="Stajich J.E."/>
            <person name="Nowrousian M."/>
        </authorList>
    </citation>
    <scope>NUCLEOTIDE SEQUENCE [LARGE SCALE GENOMIC DNA]</scope>
    <source>
        <strain evidence="2">CBS 100304</strain>
        <tissue evidence="1">Vegetative mycelium</tissue>
    </source>
</reference>
<dbReference type="EMBL" id="HF935678">
    <property type="protein sequence ID" value="CCX12120.1"/>
    <property type="molecule type" value="Genomic_DNA"/>
</dbReference>
<accession>U4L6L3</accession>
<organism evidence="1 2">
    <name type="scientific">Pyronema omphalodes (strain CBS 100304)</name>
    <name type="common">Pyronema confluens</name>
    <dbReference type="NCBI Taxonomy" id="1076935"/>
    <lineage>
        <taxon>Eukaryota</taxon>
        <taxon>Fungi</taxon>
        <taxon>Dikarya</taxon>
        <taxon>Ascomycota</taxon>
        <taxon>Pezizomycotina</taxon>
        <taxon>Pezizomycetes</taxon>
        <taxon>Pezizales</taxon>
        <taxon>Pyronemataceae</taxon>
        <taxon>Pyronema</taxon>
    </lineage>
</organism>
<keyword evidence="2" id="KW-1185">Reference proteome</keyword>
<sequence>MNTSMPPPLLHRINSTLRIINNTIVTHYTYHQ</sequence>
<proteinExistence type="predicted"/>
<protein>
    <submittedName>
        <fullName evidence="1">Uncharacterized protein</fullName>
    </submittedName>
</protein>
<evidence type="ECO:0000313" key="2">
    <source>
        <dbReference type="Proteomes" id="UP000018144"/>
    </source>
</evidence>